<gene>
    <name evidence="2" type="ORF">KSF_083180</name>
</gene>
<comment type="caution">
    <text evidence="2">The sequence shown here is derived from an EMBL/GenBank/DDBJ whole genome shotgun (WGS) entry which is preliminary data.</text>
</comment>
<dbReference type="Proteomes" id="UP000597444">
    <property type="component" value="Unassembled WGS sequence"/>
</dbReference>
<feature type="region of interest" description="Disordered" evidence="1">
    <location>
        <begin position="100"/>
        <end position="122"/>
    </location>
</feature>
<evidence type="ECO:0000256" key="1">
    <source>
        <dbReference type="SAM" id="MobiDB-lite"/>
    </source>
</evidence>
<feature type="compositionally biased region" description="Polar residues" evidence="1">
    <location>
        <begin position="7"/>
        <end position="19"/>
    </location>
</feature>
<feature type="region of interest" description="Disordered" evidence="1">
    <location>
        <begin position="1"/>
        <end position="59"/>
    </location>
</feature>
<keyword evidence="3" id="KW-1185">Reference proteome</keyword>
<sequence>MPRFEKTTGNQENTASGTQPPGHVSDFIEHTGRLSLGSESGDTAPGGSAEARERAAQEQELRQAVKDFFEKAEVGERVLGAFQAAKDVYNKGLRRYHSQELTEQKAKEKYDATSEGKEVEERYQQGLQQYREEHEDVRPDIAKLEYDRGEGKKASAMYWQGVRKYQYGYNRAQGKLKHMGEANLHYEKTPEGAETRLRLEVARAVQHGMQQWYQETGWLQYKEIEELKNRWENKVLDSDMQKLYDLMQQENNQQKKFLTGEDRQKLDEHGKMVKDLYDNYSAKEEQLKLEANAALELELEKQVTAVLERAMQSENDDDWDSAMQASRDLGEALQMSGVVSRVSRSLQGRALEKFTERAERLYRSSEDADEGEGAG</sequence>
<reference evidence="2" key="1">
    <citation type="submission" date="2020-10" db="EMBL/GenBank/DDBJ databases">
        <title>Taxonomic study of unclassified bacteria belonging to the class Ktedonobacteria.</title>
        <authorList>
            <person name="Yabe S."/>
            <person name="Wang C.M."/>
            <person name="Zheng Y."/>
            <person name="Sakai Y."/>
            <person name="Cavaletti L."/>
            <person name="Monciardini P."/>
            <person name="Donadio S."/>
        </authorList>
    </citation>
    <scope>NUCLEOTIDE SEQUENCE</scope>
    <source>
        <strain evidence="2">ID150040</strain>
    </source>
</reference>
<dbReference type="AlphaFoldDB" id="A0A8J3ITJ0"/>
<organism evidence="2 3">
    <name type="scientific">Reticulibacter mediterranei</name>
    <dbReference type="NCBI Taxonomy" id="2778369"/>
    <lineage>
        <taxon>Bacteria</taxon>
        <taxon>Bacillati</taxon>
        <taxon>Chloroflexota</taxon>
        <taxon>Ktedonobacteria</taxon>
        <taxon>Ktedonobacterales</taxon>
        <taxon>Reticulibacteraceae</taxon>
        <taxon>Reticulibacter</taxon>
    </lineage>
</organism>
<accession>A0A8J3ITJ0</accession>
<feature type="compositionally biased region" description="Basic and acidic residues" evidence="1">
    <location>
        <begin position="50"/>
        <end position="59"/>
    </location>
</feature>
<evidence type="ECO:0000313" key="2">
    <source>
        <dbReference type="EMBL" id="GHO98270.1"/>
    </source>
</evidence>
<proteinExistence type="predicted"/>
<dbReference type="EMBL" id="BNJK01000002">
    <property type="protein sequence ID" value="GHO98270.1"/>
    <property type="molecule type" value="Genomic_DNA"/>
</dbReference>
<protein>
    <submittedName>
        <fullName evidence="2">Uncharacterized protein</fullName>
    </submittedName>
</protein>
<evidence type="ECO:0000313" key="3">
    <source>
        <dbReference type="Proteomes" id="UP000597444"/>
    </source>
</evidence>
<name>A0A8J3ITJ0_9CHLR</name>